<protein>
    <recommendedName>
        <fullName evidence="3">DNA polymerase subunit beta</fullName>
    </recommendedName>
</protein>
<accession>A0ABP9EL46</accession>
<dbReference type="Proteomes" id="UP001501752">
    <property type="component" value="Unassembled WGS sequence"/>
</dbReference>
<dbReference type="InterPro" id="IPR043519">
    <property type="entry name" value="NT_sf"/>
</dbReference>
<name>A0ABP9EL46_9ACTN</name>
<comment type="caution">
    <text evidence="1">The sequence shown here is derived from an EMBL/GenBank/DDBJ whole genome shotgun (WGS) entry which is preliminary data.</text>
</comment>
<gene>
    <name evidence="1" type="ORF">GCM10023235_73180</name>
</gene>
<dbReference type="SUPFAM" id="SSF81301">
    <property type="entry name" value="Nucleotidyltransferase"/>
    <property type="match status" value="1"/>
</dbReference>
<evidence type="ECO:0008006" key="3">
    <source>
        <dbReference type="Google" id="ProtNLM"/>
    </source>
</evidence>
<evidence type="ECO:0000313" key="2">
    <source>
        <dbReference type="Proteomes" id="UP001501752"/>
    </source>
</evidence>
<reference evidence="2" key="1">
    <citation type="journal article" date="2019" name="Int. J. Syst. Evol. Microbiol.">
        <title>The Global Catalogue of Microorganisms (GCM) 10K type strain sequencing project: providing services to taxonomists for standard genome sequencing and annotation.</title>
        <authorList>
            <consortium name="The Broad Institute Genomics Platform"/>
            <consortium name="The Broad Institute Genome Sequencing Center for Infectious Disease"/>
            <person name="Wu L."/>
            <person name="Ma J."/>
        </authorList>
    </citation>
    <scope>NUCLEOTIDE SEQUENCE [LARGE SCALE GENOMIC DNA]</scope>
    <source>
        <strain evidence="2">JCM 13006</strain>
    </source>
</reference>
<sequence>MSASRYGDGMSLPVDVTQTVTTFLTAVDRSAPGLVEGLYLCGSLGFGEYVAGHSDVDFVAVLAERPGRAALDALAAAHASVRAEHPRPFLDGLHAVRADLARSPDECPDLPCTRNGEYREAGRFGVDPVTWHELARHSVPVRGPRLTEADVWTDDAALRAYSRRNLAEYWSGTAAAIAADPRAAAGPFAAEWCVLGVSRLHHLLATGALTTKSGAGRYALTAFEAHWHPIITEALALREGSPSSYGEDTARRGADTVAFTAMAVEAGLALPVP</sequence>
<proteinExistence type="predicted"/>
<dbReference type="EMBL" id="BAABIS010000001">
    <property type="protein sequence ID" value="GAA4882043.1"/>
    <property type="molecule type" value="Genomic_DNA"/>
</dbReference>
<evidence type="ECO:0000313" key="1">
    <source>
        <dbReference type="EMBL" id="GAA4882043.1"/>
    </source>
</evidence>
<keyword evidence="2" id="KW-1185">Reference proteome</keyword>
<organism evidence="1 2">
    <name type="scientific">Kitasatospora terrestris</name>
    <dbReference type="NCBI Taxonomy" id="258051"/>
    <lineage>
        <taxon>Bacteria</taxon>
        <taxon>Bacillati</taxon>
        <taxon>Actinomycetota</taxon>
        <taxon>Actinomycetes</taxon>
        <taxon>Kitasatosporales</taxon>
        <taxon>Streptomycetaceae</taxon>
        <taxon>Kitasatospora</taxon>
    </lineage>
</organism>